<dbReference type="PANTHER" id="PTHR43798">
    <property type="entry name" value="MONOACYLGLYCEROL LIPASE"/>
    <property type="match status" value="1"/>
</dbReference>
<dbReference type="InterPro" id="IPR050266">
    <property type="entry name" value="AB_hydrolase_sf"/>
</dbReference>
<dbReference type="RefSeq" id="WP_045074057.1">
    <property type="nucleotide sequence ID" value="NZ_CP011005.1"/>
</dbReference>
<proteinExistence type="predicted"/>
<dbReference type="PATRIC" id="fig|1618207.4.peg.1008"/>
<evidence type="ECO:0000313" key="2">
    <source>
        <dbReference type="EMBL" id="AJT41025.1"/>
    </source>
</evidence>
<dbReference type="Proteomes" id="UP000061839">
    <property type="component" value="Chromosome"/>
</dbReference>
<evidence type="ECO:0000313" key="3">
    <source>
        <dbReference type="Proteomes" id="UP000061839"/>
    </source>
</evidence>
<dbReference type="GO" id="GO:0016020">
    <property type="term" value="C:membrane"/>
    <property type="evidence" value="ECO:0007669"/>
    <property type="project" value="TreeGrafter"/>
</dbReference>
<evidence type="ECO:0000259" key="1">
    <source>
        <dbReference type="Pfam" id="PF12146"/>
    </source>
</evidence>
<dbReference type="Gene3D" id="3.40.50.1820">
    <property type="entry name" value="alpha/beta hydrolase"/>
    <property type="match status" value="1"/>
</dbReference>
<protein>
    <submittedName>
        <fullName evidence="2">Lysophospholipase</fullName>
    </submittedName>
</protein>
<sequence>MTVETSTRSQWEQDYLGPHYQKLSLNLGVDDEGPVVATLVRYRPKNRLIPDRSWWQRVVELTTEEPPQPKEAVLYLHGWADYFFQTELAEFFSNRGVSFYALDLRKYGRSLREGQSEGFTEDLAIYDEDLAAALDAIRADLGEEHRVHLLAHSLGGLIAALWADRHPGMIASLILNGPWLELQGSRFLRQIATHLVDPFVRADPKRIFNHPDMTAYWQSVSSTAHGEWDLDPRWRPANSFPFRAGWIKAVLNGHAQVSKGLRIDAPILMLLSERSLIQADWSEQMQGVDAVIDVQQMAKLGLQIGHRVMVNRYAGGLHDIFLSRQQVRLAAYADLGHWLRAYGPENPASH</sequence>
<dbReference type="EMBL" id="CP011005">
    <property type="protein sequence ID" value="AJT41025.1"/>
    <property type="molecule type" value="Genomic_DNA"/>
</dbReference>
<dbReference type="GO" id="GO:0046464">
    <property type="term" value="P:acylglycerol catabolic process"/>
    <property type="evidence" value="ECO:0007669"/>
    <property type="project" value="TreeGrafter"/>
</dbReference>
<dbReference type="GO" id="GO:0047372">
    <property type="term" value="F:monoacylglycerol lipase activity"/>
    <property type="evidence" value="ECO:0007669"/>
    <property type="project" value="TreeGrafter"/>
</dbReference>
<dbReference type="PANTHER" id="PTHR43798:SF33">
    <property type="entry name" value="HYDROLASE, PUTATIVE (AFU_ORTHOLOGUE AFUA_2G14860)-RELATED"/>
    <property type="match status" value="1"/>
</dbReference>
<dbReference type="SUPFAM" id="SSF53474">
    <property type="entry name" value="alpha/beta-Hydrolases"/>
    <property type="match status" value="1"/>
</dbReference>
<organism evidence="2 3">
    <name type="scientific">Psychromicrobium lacuslunae</name>
    <dbReference type="NCBI Taxonomy" id="1618207"/>
    <lineage>
        <taxon>Bacteria</taxon>
        <taxon>Bacillati</taxon>
        <taxon>Actinomycetota</taxon>
        <taxon>Actinomycetes</taxon>
        <taxon>Micrococcales</taxon>
        <taxon>Micrococcaceae</taxon>
        <taxon>Psychromicrobium</taxon>
    </lineage>
</organism>
<dbReference type="STRING" id="1618207.UM93_04950"/>
<dbReference type="InterPro" id="IPR022742">
    <property type="entry name" value="Hydrolase_4"/>
</dbReference>
<keyword evidence="3" id="KW-1185">Reference proteome</keyword>
<dbReference type="AlphaFoldDB" id="A0A0D4BY35"/>
<dbReference type="OrthoDB" id="9801217at2"/>
<dbReference type="HOGENOM" id="CLU_051796_0_0_11"/>
<accession>A0A0D4BY35</accession>
<gene>
    <name evidence="2" type="ORF">UM93_04950</name>
</gene>
<dbReference type="InterPro" id="IPR029058">
    <property type="entry name" value="AB_hydrolase_fold"/>
</dbReference>
<dbReference type="KEGG" id="ari:UM93_04950"/>
<dbReference type="Pfam" id="PF12146">
    <property type="entry name" value="Hydrolase_4"/>
    <property type="match status" value="1"/>
</dbReference>
<feature type="domain" description="Serine aminopeptidase S33" evidence="1">
    <location>
        <begin position="68"/>
        <end position="274"/>
    </location>
</feature>
<reference evidence="2 3" key="1">
    <citation type="journal article" date="2015" name="Genome Announc.">
        <title>Complete Genome Sequencing of Protease-Producing Novel Arthrobacter sp. Strain IHBB 11108 Using PacBio Single-Molecule Real-Time Sequencing Technology.</title>
        <authorList>
            <person name="Kiran S."/>
            <person name="Swarnkar M.K."/>
            <person name="Pal M."/>
            <person name="Thakur R."/>
            <person name="Tewari R."/>
            <person name="Singh A.K."/>
            <person name="Gulati A."/>
        </authorList>
    </citation>
    <scope>NUCLEOTIDE SEQUENCE [LARGE SCALE GENOMIC DNA]</scope>
    <source>
        <strain evidence="2 3">IHBB 11108</strain>
    </source>
</reference>
<name>A0A0D4BY35_9MICC</name>